<protein>
    <submittedName>
        <fullName evidence="4">Gibberellin 20-oxidase</fullName>
    </submittedName>
</protein>
<accession>A0A9P4TSQ6</accession>
<proteinExistence type="inferred from homology"/>
<dbReference type="InterPro" id="IPR044861">
    <property type="entry name" value="IPNS-like_FE2OG_OXY"/>
</dbReference>
<reference evidence="4" key="1">
    <citation type="journal article" date="2020" name="Stud. Mycol.">
        <title>101 Dothideomycetes genomes: a test case for predicting lifestyles and emergence of pathogens.</title>
        <authorList>
            <person name="Haridas S."/>
            <person name="Albert R."/>
            <person name="Binder M."/>
            <person name="Bloem J."/>
            <person name="Labutti K."/>
            <person name="Salamov A."/>
            <person name="Andreopoulos B."/>
            <person name="Baker S."/>
            <person name="Barry K."/>
            <person name="Bills G."/>
            <person name="Bluhm B."/>
            <person name="Cannon C."/>
            <person name="Castanera R."/>
            <person name="Culley D."/>
            <person name="Daum C."/>
            <person name="Ezra D."/>
            <person name="Gonzalez J."/>
            <person name="Henrissat B."/>
            <person name="Kuo A."/>
            <person name="Liang C."/>
            <person name="Lipzen A."/>
            <person name="Lutzoni F."/>
            <person name="Magnuson J."/>
            <person name="Mondo S."/>
            <person name="Nolan M."/>
            <person name="Ohm R."/>
            <person name="Pangilinan J."/>
            <person name="Park H.-J."/>
            <person name="Ramirez L."/>
            <person name="Alfaro M."/>
            <person name="Sun H."/>
            <person name="Tritt A."/>
            <person name="Yoshinaga Y."/>
            <person name="Zwiers L.-H."/>
            <person name="Turgeon B."/>
            <person name="Goodwin S."/>
            <person name="Spatafora J."/>
            <person name="Crous P."/>
            <person name="Grigoriev I."/>
        </authorList>
    </citation>
    <scope>NUCLEOTIDE SEQUENCE</scope>
    <source>
        <strain evidence="4">CBS 130266</strain>
    </source>
</reference>
<dbReference type="OrthoDB" id="288590at2759"/>
<evidence type="ECO:0000259" key="3">
    <source>
        <dbReference type="PROSITE" id="PS51471"/>
    </source>
</evidence>
<comment type="caution">
    <text evidence="4">The sequence shown here is derived from an EMBL/GenBank/DDBJ whole genome shotgun (WGS) entry which is preliminary data.</text>
</comment>
<evidence type="ECO:0000313" key="5">
    <source>
        <dbReference type="Proteomes" id="UP000800235"/>
    </source>
</evidence>
<dbReference type="InterPro" id="IPR027443">
    <property type="entry name" value="IPNS-like_sf"/>
</dbReference>
<dbReference type="Pfam" id="PF14226">
    <property type="entry name" value="DIOX_N"/>
    <property type="match status" value="1"/>
</dbReference>
<organism evidence="4 5">
    <name type="scientific">Tothia fuscella</name>
    <dbReference type="NCBI Taxonomy" id="1048955"/>
    <lineage>
        <taxon>Eukaryota</taxon>
        <taxon>Fungi</taxon>
        <taxon>Dikarya</taxon>
        <taxon>Ascomycota</taxon>
        <taxon>Pezizomycotina</taxon>
        <taxon>Dothideomycetes</taxon>
        <taxon>Pleosporomycetidae</taxon>
        <taxon>Venturiales</taxon>
        <taxon>Cylindrosympodiaceae</taxon>
        <taxon>Tothia</taxon>
    </lineage>
</organism>
<dbReference type="Gene3D" id="2.60.120.330">
    <property type="entry name" value="B-lactam Antibiotic, Isopenicillin N Synthase, Chain"/>
    <property type="match status" value="1"/>
</dbReference>
<dbReference type="PANTHER" id="PTHR47990">
    <property type="entry name" value="2-OXOGLUTARATE (2OG) AND FE(II)-DEPENDENT OXYGENASE SUPERFAMILY PROTEIN-RELATED"/>
    <property type="match status" value="1"/>
</dbReference>
<feature type="domain" description="Fe2OG dioxygenase" evidence="3">
    <location>
        <begin position="163"/>
        <end position="283"/>
    </location>
</feature>
<gene>
    <name evidence="4" type="ORF">EJ08DRAFT_673098</name>
</gene>
<name>A0A9P4TSQ6_9PEZI</name>
<dbReference type="GO" id="GO:0016491">
    <property type="term" value="F:oxidoreductase activity"/>
    <property type="evidence" value="ECO:0007669"/>
    <property type="project" value="UniProtKB-KW"/>
</dbReference>
<sequence length="321" mass="36396">MELPLLNMSAFRHGKEMESIQFSHRLLQSFTDHGFVKLINHGLPKETVKAYMKAAEHFFKLPTETKMKIANKKGPWPQRGFSWAGAGQTSKLMNENLVGESWDELKDARPNRWPSEDDLPGKQFRTLMEKCYDVFQATCIQLMEAMELGLKLPKGALVERCKPASSELRLNHYPETDLQILAKGKTKRTWPHTDFGIITLLFQDQVGGLGLQDRRNPQTFVPVLPGPVDGPTEMVVNISNTFQRCTNDVVRAGVHQVSVPVALKEKKTGFCPERYSGVFFFKAYRTTSVGPLTHFISDKSPAVYEEINALQYQQKMTGVLY</sequence>
<dbReference type="InterPro" id="IPR050231">
    <property type="entry name" value="Iron_ascorbate_oxido_reductase"/>
</dbReference>
<keyword evidence="2" id="KW-0560">Oxidoreductase</keyword>
<dbReference type="InterPro" id="IPR005123">
    <property type="entry name" value="Oxoglu/Fe-dep_dioxygenase_dom"/>
</dbReference>
<evidence type="ECO:0000256" key="2">
    <source>
        <dbReference type="RuleBase" id="RU003682"/>
    </source>
</evidence>
<keyword evidence="2" id="KW-0479">Metal-binding</keyword>
<dbReference type="Pfam" id="PF03171">
    <property type="entry name" value="2OG-FeII_Oxy"/>
    <property type="match status" value="1"/>
</dbReference>
<dbReference type="InterPro" id="IPR026992">
    <property type="entry name" value="DIOX_N"/>
</dbReference>
<keyword evidence="2" id="KW-0408">Iron</keyword>
<dbReference type="SUPFAM" id="SSF51197">
    <property type="entry name" value="Clavaminate synthase-like"/>
    <property type="match status" value="1"/>
</dbReference>
<comment type="similarity">
    <text evidence="1 2">Belongs to the iron/ascorbate-dependent oxidoreductase family.</text>
</comment>
<dbReference type="GO" id="GO:0044283">
    <property type="term" value="P:small molecule biosynthetic process"/>
    <property type="evidence" value="ECO:0007669"/>
    <property type="project" value="UniProtKB-ARBA"/>
</dbReference>
<keyword evidence="5" id="KW-1185">Reference proteome</keyword>
<evidence type="ECO:0000313" key="4">
    <source>
        <dbReference type="EMBL" id="KAF2420958.1"/>
    </source>
</evidence>
<dbReference type="Proteomes" id="UP000800235">
    <property type="component" value="Unassembled WGS sequence"/>
</dbReference>
<dbReference type="AlphaFoldDB" id="A0A9P4TSQ6"/>
<evidence type="ECO:0000256" key="1">
    <source>
        <dbReference type="ARBA" id="ARBA00008056"/>
    </source>
</evidence>
<dbReference type="GO" id="GO:0046872">
    <property type="term" value="F:metal ion binding"/>
    <property type="evidence" value="ECO:0007669"/>
    <property type="project" value="UniProtKB-KW"/>
</dbReference>
<dbReference type="EMBL" id="MU007105">
    <property type="protein sequence ID" value="KAF2420958.1"/>
    <property type="molecule type" value="Genomic_DNA"/>
</dbReference>
<dbReference type="PROSITE" id="PS51471">
    <property type="entry name" value="FE2OG_OXY"/>
    <property type="match status" value="1"/>
</dbReference>